<dbReference type="Proteomes" id="UP001283361">
    <property type="component" value="Unassembled WGS sequence"/>
</dbReference>
<proteinExistence type="predicted"/>
<comment type="caution">
    <text evidence="2">The sequence shown here is derived from an EMBL/GenBank/DDBJ whole genome shotgun (WGS) entry which is preliminary data.</text>
</comment>
<reference evidence="2" key="1">
    <citation type="journal article" date="2023" name="G3 (Bethesda)">
        <title>A reference genome for the long-term kleptoplast-retaining sea slug Elysia crispata morphotype clarki.</title>
        <authorList>
            <person name="Eastman K.E."/>
            <person name="Pendleton A.L."/>
            <person name="Shaikh M.A."/>
            <person name="Suttiyut T."/>
            <person name="Ogas R."/>
            <person name="Tomko P."/>
            <person name="Gavelis G."/>
            <person name="Widhalm J.R."/>
            <person name="Wisecaver J.H."/>
        </authorList>
    </citation>
    <scope>NUCLEOTIDE SEQUENCE</scope>
    <source>
        <strain evidence="2">ECLA1</strain>
    </source>
</reference>
<name>A0AAE1DKW8_9GAST</name>
<keyword evidence="3" id="KW-1185">Reference proteome</keyword>
<accession>A0AAE1DKW8</accession>
<dbReference type="PANTHER" id="PTHR46599">
    <property type="entry name" value="PIGGYBAC TRANSPOSABLE ELEMENT-DERIVED PROTEIN 4"/>
    <property type="match status" value="1"/>
</dbReference>
<evidence type="ECO:0000313" key="3">
    <source>
        <dbReference type="Proteomes" id="UP001283361"/>
    </source>
</evidence>
<protein>
    <recommendedName>
        <fullName evidence="1">PiggyBac transposable element-derived protein domain-containing protein</fullName>
    </recommendedName>
</protein>
<gene>
    <name evidence="2" type="ORF">RRG08_049460</name>
</gene>
<dbReference type="AlphaFoldDB" id="A0AAE1DKW8"/>
<dbReference type="EMBL" id="JAWDGP010003406">
    <property type="protein sequence ID" value="KAK3774524.1"/>
    <property type="molecule type" value="Genomic_DNA"/>
</dbReference>
<sequence length="176" mass="20197">MVYLPFVFRIIFQSESLGNQICHRYLVCEIDPADIDASPPNSVGPAGHGLWMRILGADEEPLLFLLPQLLVQTGYSYLILVLHLYVEPIIDHMKAKFLNNYIPHQNMEIDESMVGYRGKTTYLRQYMPNKHHSRFGIKLWCVCDSESHFSSNFEVFKGRHDDDDAAAEEGTTYALV</sequence>
<dbReference type="InterPro" id="IPR029526">
    <property type="entry name" value="PGBD"/>
</dbReference>
<evidence type="ECO:0000259" key="1">
    <source>
        <dbReference type="Pfam" id="PF13843"/>
    </source>
</evidence>
<organism evidence="2 3">
    <name type="scientific">Elysia crispata</name>
    <name type="common">lettuce slug</name>
    <dbReference type="NCBI Taxonomy" id="231223"/>
    <lineage>
        <taxon>Eukaryota</taxon>
        <taxon>Metazoa</taxon>
        <taxon>Spiralia</taxon>
        <taxon>Lophotrochozoa</taxon>
        <taxon>Mollusca</taxon>
        <taxon>Gastropoda</taxon>
        <taxon>Heterobranchia</taxon>
        <taxon>Euthyneura</taxon>
        <taxon>Panpulmonata</taxon>
        <taxon>Sacoglossa</taxon>
        <taxon>Placobranchoidea</taxon>
        <taxon>Plakobranchidae</taxon>
        <taxon>Elysia</taxon>
    </lineage>
</organism>
<dbReference type="Pfam" id="PF13843">
    <property type="entry name" value="DDE_Tnp_1_7"/>
    <property type="match status" value="1"/>
</dbReference>
<feature type="domain" description="PiggyBac transposable element-derived protein" evidence="1">
    <location>
        <begin position="86"/>
        <end position="175"/>
    </location>
</feature>
<evidence type="ECO:0000313" key="2">
    <source>
        <dbReference type="EMBL" id="KAK3774524.1"/>
    </source>
</evidence>
<dbReference type="PANTHER" id="PTHR46599:SF3">
    <property type="entry name" value="PIGGYBAC TRANSPOSABLE ELEMENT-DERIVED PROTEIN 4"/>
    <property type="match status" value="1"/>
</dbReference>